<evidence type="ECO:0000256" key="16">
    <source>
        <dbReference type="ARBA" id="ARBA00083575"/>
    </source>
</evidence>
<name>A0A9P0DTC0_PHACE</name>
<keyword evidence="8" id="KW-0496">Mitochondrion</keyword>
<comment type="subcellular location">
    <subcellularLocation>
        <location evidence="1">Mitochondrion matrix</location>
    </subcellularLocation>
</comment>
<dbReference type="SUPFAM" id="SSF52096">
    <property type="entry name" value="ClpP/crotonase"/>
    <property type="match status" value="1"/>
</dbReference>
<evidence type="ECO:0000256" key="3">
    <source>
        <dbReference type="ARBA" id="ARBA00011233"/>
    </source>
</evidence>
<keyword evidence="5" id="KW-0809">Transit peptide</keyword>
<evidence type="ECO:0000256" key="15">
    <source>
        <dbReference type="ARBA" id="ARBA00068317"/>
    </source>
</evidence>
<comment type="catalytic activity">
    <reaction evidence="11">
        <text>(2E)-tetradecenoyl-CoA = (3Z)-tetradecenoyl-CoA</text>
        <dbReference type="Rhea" id="RHEA:29847"/>
        <dbReference type="ChEBI" id="CHEBI:61405"/>
        <dbReference type="ChEBI" id="CHEBI:61968"/>
    </reaction>
    <physiologicalReaction direction="right-to-left" evidence="11">
        <dbReference type="Rhea" id="RHEA:29849"/>
    </physiologicalReaction>
</comment>
<dbReference type="GO" id="GO:0005759">
    <property type="term" value="C:mitochondrial matrix"/>
    <property type="evidence" value="ECO:0007669"/>
    <property type="project" value="UniProtKB-SubCell"/>
</dbReference>
<gene>
    <name evidence="17" type="ORF">PHAECO_LOCUS12149</name>
</gene>
<dbReference type="PANTHER" id="PTHR11941">
    <property type="entry name" value="ENOYL-COA HYDRATASE-RELATED"/>
    <property type="match status" value="1"/>
</dbReference>
<evidence type="ECO:0000313" key="18">
    <source>
        <dbReference type="Proteomes" id="UP001153737"/>
    </source>
</evidence>
<evidence type="ECO:0000256" key="9">
    <source>
        <dbReference type="ARBA" id="ARBA00023235"/>
    </source>
</evidence>
<dbReference type="Pfam" id="PF00378">
    <property type="entry name" value="ECH_1"/>
    <property type="match status" value="1"/>
</dbReference>
<dbReference type="InterPro" id="IPR029045">
    <property type="entry name" value="ClpP/crotonase-like_dom_sf"/>
</dbReference>
<comment type="catalytic activity">
    <reaction evidence="12">
        <text>(3Z)-dodecenoyl-CoA = (2E)-dodecenoyl-CoA</text>
        <dbReference type="Rhea" id="RHEA:23716"/>
        <dbReference type="ChEBI" id="CHEBI:57330"/>
        <dbReference type="ChEBI" id="CHEBI:58543"/>
        <dbReference type="EC" id="5.3.3.8"/>
    </reaction>
    <physiologicalReaction direction="left-to-right" evidence="12">
        <dbReference type="Rhea" id="RHEA:23717"/>
    </physiologicalReaction>
</comment>
<evidence type="ECO:0000256" key="10">
    <source>
        <dbReference type="ARBA" id="ARBA00050938"/>
    </source>
</evidence>
<evidence type="ECO:0000256" key="11">
    <source>
        <dbReference type="ARBA" id="ARBA00051293"/>
    </source>
</evidence>
<dbReference type="GO" id="GO:0004165">
    <property type="term" value="F:delta(3)-delta(2)-enoyl-CoA isomerase activity"/>
    <property type="evidence" value="ECO:0007669"/>
    <property type="project" value="UniProtKB-EC"/>
</dbReference>
<reference evidence="17" key="2">
    <citation type="submission" date="2022-10" db="EMBL/GenBank/DDBJ databases">
        <authorList>
            <consortium name="ENA_rothamsted_submissions"/>
            <consortium name="culmorum"/>
            <person name="King R."/>
        </authorList>
    </citation>
    <scope>NUCLEOTIDE SEQUENCE</scope>
</reference>
<comment type="function">
    <text evidence="14">Key enzyme of fatty acid beta-oxidation. Able to isomerize both 3-cis (3Z) and 3-trans (3E) double bonds into the 2-trans (2E) form in a range of enoyl-CoA species, with a preference for (3Z)-enoyl-CoAs over (3E)-enoyl-CoAs. The catalytic efficiency of this enzyme is not affected by the fatty acyl chain length.</text>
</comment>
<keyword evidence="6" id="KW-0007">Acetylation</keyword>
<dbReference type="GO" id="GO:0006635">
    <property type="term" value="P:fatty acid beta-oxidation"/>
    <property type="evidence" value="ECO:0007669"/>
    <property type="project" value="TreeGrafter"/>
</dbReference>
<evidence type="ECO:0000256" key="6">
    <source>
        <dbReference type="ARBA" id="ARBA00022990"/>
    </source>
</evidence>
<evidence type="ECO:0000256" key="5">
    <source>
        <dbReference type="ARBA" id="ARBA00022946"/>
    </source>
</evidence>
<dbReference type="PANTHER" id="PTHR11941:SF45">
    <property type="entry name" value="ENOYL-COA DELTA ISOMERASE 1, MITOCHONDRIAL"/>
    <property type="match status" value="1"/>
</dbReference>
<dbReference type="Gene3D" id="3.90.226.10">
    <property type="entry name" value="2-enoyl-CoA Hydratase, Chain A, domain 1"/>
    <property type="match status" value="1"/>
</dbReference>
<organism evidence="17 18">
    <name type="scientific">Phaedon cochleariae</name>
    <name type="common">Mustard beetle</name>
    <dbReference type="NCBI Taxonomy" id="80249"/>
    <lineage>
        <taxon>Eukaryota</taxon>
        <taxon>Metazoa</taxon>
        <taxon>Ecdysozoa</taxon>
        <taxon>Arthropoda</taxon>
        <taxon>Hexapoda</taxon>
        <taxon>Insecta</taxon>
        <taxon>Pterygota</taxon>
        <taxon>Neoptera</taxon>
        <taxon>Endopterygota</taxon>
        <taxon>Coleoptera</taxon>
        <taxon>Polyphaga</taxon>
        <taxon>Cucujiformia</taxon>
        <taxon>Chrysomeloidea</taxon>
        <taxon>Chrysomelidae</taxon>
        <taxon>Chrysomelinae</taxon>
        <taxon>Chrysomelini</taxon>
        <taxon>Phaedon</taxon>
    </lineage>
</organism>
<keyword evidence="18" id="KW-1185">Reference proteome</keyword>
<evidence type="ECO:0000256" key="1">
    <source>
        <dbReference type="ARBA" id="ARBA00004305"/>
    </source>
</evidence>
<sequence>MALLCFQSLRMLRSGIRCMSQNAQLVSLTVNDKTGVATLSLQRPPVNSLNLELLTEISSALTEATDNNSRGLILTSTNDGVFSAGLDILEMYKPNLDRVKEFWTKLQETWIKLYQTAYPTVAVINGHSPAGGCLLALSCEHRIMVKNFTIGLNETRLGIVAPPWFIASMVNVIGQRQSERALTLGHMFTTEEAKNVGLIDEIVQNKAEGTTQAEAFIQKFAKIPFQARSLTKTWLRNKTVESLVKNREDDLNMFLQVVTQPNAQESLGHYIQSLKNKATK</sequence>
<dbReference type="AlphaFoldDB" id="A0A9P0DTC0"/>
<comment type="pathway">
    <text evidence="2">Lipid metabolism; fatty acid beta-oxidation.</text>
</comment>
<comment type="subunit">
    <text evidence="3">Homotrimer.</text>
</comment>
<evidence type="ECO:0000256" key="2">
    <source>
        <dbReference type="ARBA" id="ARBA00005005"/>
    </source>
</evidence>
<reference evidence="17" key="1">
    <citation type="submission" date="2022-01" db="EMBL/GenBank/DDBJ databases">
        <authorList>
            <person name="King R."/>
        </authorList>
    </citation>
    <scope>NUCLEOTIDE SEQUENCE</scope>
</reference>
<comment type="catalytic activity">
    <reaction evidence="10">
        <text>(3Z)-decenoyl-CoA = (2E)-decenoyl-CoA</text>
        <dbReference type="Rhea" id="RHEA:77195"/>
        <dbReference type="ChEBI" id="CHEBI:61406"/>
        <dbReference type="ChEBI" id="CHEBI:195601"/>
    </reaction>
    <physiologicalReaction direction="left-to-right" evidence="10">
        <dbReference type="Rhea" id="RHEA:77196"/>
    </physiologicalReaction>
</comment>
<dbReference type="OrthoDB" id="1696280at2759"/>
<evidence type="ECO:0000256" key="8">
    <source>
        <dbReference type="ARBA" id="ARBA00023128"/>
    </source>
</evidence>
<comment type="catalytic activity">
    <reaction evidence="13">
        <text>(3Z)-octenoyl-CoA = (2E)-octenoyl-CoA</text>
        <dbReference type="Rhea" id="RHEA:46044"/>
        <dbReference type="ChEBI" id="CHEBI:62242"/>
        <dbReference type="ChEBI" id="CHEBI:85640"/>
    </reaction>
    <physiologicalReaction direction="left-to-right" evidence="13">
        <dbReference type="Rhea" id="RHEA:46045"/>
    </physiologicalReaction>
</comment>
<keyword evidence="7" id="KW-0443">Lipid metabolism</keyword>
<accession>A0A9P0DTC0</accession>
<dbReference type="CDD" id="cd06558">
    <property type="entry name" value="crotonase-like"/>
    <property type="match status" value="1"/>
</dbReference>
<evidence type="ECO:0000313" key="17">
    <source>
        <dbReference type="EMBL" id="CAH1180350.1"/>
    </source>
</evidence>
<evidence type="ECO:0000256" key="14">
    <source>
        <dbReference type="ARBA" id="ARBA00056147"/>
    </source>
</evidence>
<evidence type="ECO:0000256" key="12">
    <source>
        <dbReference type="ARBA" id="ARBA00052376"/>
    </source>
</evidence>
<keyword evidence="9" id="KW-0413">Isomerase</keyword>
<proteinExistence type="predicted"/>
<evidence type="ECO:0000256" key="7">
    <source>
        <dbReference type="ARBA" id="ARBA00023098"/>
    </source>
</evidence>
<evidence type="ECO:0000256" key="4">
    <source>
        <dbReference type="ARBA" id="ARBA00022832"/>
    </source>
</evidence>
<dbReference type="Proteomes" id="UP001153737">
    <property type="component" value="Chromosome 8"/>
</dbReference>
<keyword evidence="4" id="KW-0276">Fatty acid metabolism</keyword>
<evidence type="ECO:0000256" key="13">
    <source>
        <dbReference type="ARBA" id="ARBA00052542"/>
    </source>
</evidence>
<protein>
    <recommendedName>
        <fullName evidence="15">Enoyl-CoA delta isomerase 1, mitochondrial</fullName>
    </recommendedName>
    <alternativeName>
        <fullName evidence="16">3,2-trans-enoyl-CoA isomerase</fullName>
    </alternativeName>
</protein>
<dbReference type="FunFam" id="3.90.226.10:FF:000034">
    <property type="entry name" value="Enoyl-CoA delta isomerase 1"/>
    <property type="match status" value="1"/>
</dbReference>
<dbReference type="EMBL" id="OU896714">
    <property type="protein sequence ID" value="CAH1180350.1"/>
    <property type="molecule type" value="Genomic_DNA"/>
</dbReference>
<dbReference type="Gene3D" id="6.10.250.170">
    <property type="match status" value="1"/>
</dbReference>
<dbReference type="InterPro" id="IPR001753">
    <property type="entry name" value="Enoyl-CoA_hydra/iso"/>
</dbReference>